<accession>A0A0A7CP61</accession>
<sequence>MLSCITILSAIATTIAAAGAGTCLWGPRNASLLIQADCSAGDAETITVPGATVVALTMTFQGPGPATEWFANTTSFTATVQVFGDSPNIRDNRDGPYNVPSGSRRYEGTVGGDYYAPSDADEGASDGFYDSGNGGHWRDTGNYGFPGGDEPYSSEGDHSGGLTGDEDWSGANDSAYANRDKLLADVQLNMTYTNKTAQTTDIAVTTPPTRLVFALFSSPMTTDSEQLCTASISCNAAADTSFRL</sequence>
<organism evidence="3">
    <name type="scientific">Achlya hypogyna</name>
    <name type="common">Oomycete</name>
    <name type="synonym">Protoachlya hypogyna</name>
    <dbReference type="NCBI Taxonomy" id="1202772"/>
    <lineage>
        <taxon>Eukaryota</taxon>
        <taxon>Sar</taxon>
        <taxon>Stramenopiles</taxon>
        <taxon>Oomycota</taxon>
        <taxon>Saprolegniomycetes</taxon>
        <taxon>Saprolegniales</taxon>
        <taxon>Achlyaceae</taxon>
        <taxon>Achlya</taxon>
    </lineage>
</organism>
<evidence type="ECO:0000256" key="1">
    <source>
        <dbReference type="SAM" id="MobiDB-lite"/>
    </source>
</evidence>
<proteinExistence type="predicted"/>
<dbReference type="EMBL" id="KM038763">
    <property type="protein sequence ID" value="AIG56224.1"/>
    <property type="molecule type" value="Genomic_DNA"/>
</dbReference>
<feature type="signal peptide" evidence="2">
    <location>
        <begin position="1"/>
        <end position="20"/>
    </location>
</feature>
<evidence type="ECO:0000313" key="3">
    <source>
        <dbReference type="EMBL" id="AIG56224.1"/>
    </source>
</evidence>
<keyword evidence="2" id="KW-0732">Signal</keyword>
<reference evidence="3" key="1">
    <citation type="journal article" date="2014" name="Genome Biol. Evol.">
        <title>The secreted proteins of Achlya hypogyna and Thraustotheca clavata identify the ancestral oomycete secretome and reveal gene acquisitions by horizontal gene transfer.</title>
        <authorList>
            <person name="Misner I."/>
            <person name="Blouin N."/>
            <person name="Leonard G."/>
            <person name="Richards T.A."/>
            <person name="Lane C.E."/>
        </authorList>
    </citation>
    <scope>NUCLEOTIDE SEQUENCE</scope>
    <source>
        <strain evidence="3">ATCC 48635</strain>
    </source>
</reference>
<feature type="region of interest" description="Disordered" evidence="1">
    <location>
        <begin position="139"/>
        <end position="173"/>
    </location>
</feature>
<evidence type="ECO:0000256" key="2">
    <source>
        <dbReference type="SAM" id="SignalP"/>
    </source>
</evidence>
<name>A0A0A7CP61_ACHHY</name>
<protein>
    <submittedName>
        <fullName evidence="3">Secreted protein</fullName>
    </submittedName>
</protein>
<feature type="chain" id="PRO_5002038213" evidence="2">
    <location>
        <begin position="21"/>
        <end position="244"/>
    </location>
</feature>
<dbReference type="AlphaFoldDB" id="A0A0A7CP61"/>